<dbReference type="EMBL" id="CP020370">
    <property type="protein sequence ID" value="AUB79907.1"/>
    <property type="molecule type" value="Genomic_DNA"/>
</dbReference>
<gene>
    <name evidence="1" type="ORF">THSYN_02310</name>
</gene>
<keyword evidence="2" id="KW-1185">Reference proteome</keyword>
<dbReference type="Proteomes" id="UP000232638">
    <property type="component" value="Chromosome"/>
</dbReference>
<dbReference type="KEGG" id="tsy:THSYN_02310"/>
<accession>A0A2K8U2Y8</accession>
<protein>
    <submittedName>
        <fullName evidence="1">Uncharacterized protein</fullName>
    </submittedName>
</protein>
<evidence type="ECO:0000313" key="1">
    <source>
        <dbReference type="EMBL" id="AUB79907.1"/>
    </source>
</evidence>
<dbReference type="AlphaFoldDB" id="A0A2K8U2Y8"/>
<sequence length="187" mass="20052">MNAYIVVEGESDADLIRRLIPAEFSDGIAVVAADGRSSAVSLSRTILGARQTPTALVVDSDTTSEALTNEQKTMLNDLLRSAAGATPYLVALAIPETEAILFSAPEVLERIVGASLSETDRITARFRPKETLARLIRPAGIASVADLVSRLSESDLARLRCDRLVADLIDFIRESLQPANAGFRRTG</sequence>
<reference evidence="1 2" key="1">
    <citation type="submission" date="2017-03" db="EMBL/GenBank/DDBJ databases">
        <title>Complete genome sequence of Candidatus 'Thiodictyon syntrophicum' sp. nov. strain Cad16T, a photolithoautotroph purple sulfur bacterium isolated from an alpine meromictic lake.</title>
        <authorList>
            <person name="Luedin S.M."/>
            <person name="Pothier J.F."/>
            <person name="Danza F."/>
            <person name="Storelli N."/>
            <person name="Wittwer M."/>
            <person name="Tonolla M."/>
        </authorList>
    </citation>
    <scope>NUCLEOTIDE SEQUENCE [LARGE SCALE GENOMIC DNA]</scope>
    <source>
        <strain evidence="1 2">Cad16T</strain>
    </source>
</reference>
<organism evidence="1 2">
    <name type="scientific">Candidatus Thiodictyon syntrophicum</name>
    <dbReference type="NCBI Taxonomy" id="1166950"/>
    <lineage>
        <taxon>Bacteria</taxon>
        <taxon>Pseudomonadati</taxon>
        <taxon>Pseudomonadota</taxon>
        <taxon>Gammaproteobacteria</taxon>
        <taxon>Chromatiales</taxon>
        <taxon>Chromatiaceae</taxon>
        <taxon>Thiodictyon</taxon>
    </lineage>
</organism>
<proteinExistence type="predicted"/>
<dbReference type="RefSeq" id="WP_100917721.1">
    <property type="nucleotide sequence ID" value="NZ_CP020370.1"/>
</dbReference>
<dbReference type="OrthoDB" id="5523138at2"/>
<evidence type="ECO:0000313" key="2">
    <source>
        <dbReference type="Proteomes" id="UP000232638"/>
    </source>
</evidence>
<name>A0A2K8U2Y8_9GAMM</name>